<organism evidence="1 2">
    <name type="scientific">Rotaria sordida</name>
    <dbReference type="NCBI Taxonomy" id="392033"/>
    <lineage>
        <taxon>Eukaryota</taxon>
        <taxon>Metazoa</taxon>
        <taxon>Spiralia</taxon>
        <taxon>Gnathifera</taxon>
        <taxon>Rotifera</taxon>
        <taxon>Eurotatoria</taxon>
        <taxon>Bdelloidea</taxon>
        <taxon>Philodinida</taxon>
        <taxon>Philodinidae</taxon>
        <taxon>Rotaria</taxon>
    </lineage>
</organism>
<feature type="non-terminal residue" evidence="1">
    <location>
        <position position="1"/>
    </location>
</feature>
<reference evidence="1" key="1">
    <citation type="submission" date="2021-02" db="EMBL/GenBank/DDBJ databases">
        <authorList>
            <person name="Nowell W R."/>
        </authorList>
    </citation>
    <scope>NUCLEOTIDE SEQUENCE</scope>
</reference>
<sequence>LNPGFPMNIQQAIMKQESKKQTQQTFTSTST</sequence>
<dbReference type="Proteomes" id="UP000663823">
    <property type="component" value="Unassembled WGS sequence"/>
</dbReference>
<name>A0A819P187_9BILA</name>
<accession>A0A819P187</accession>
<gene>
    <name evidence="1" type="ORF">OTI717_LOCUS29269</name>
</gene>
<protein>
    <submittedName>
        <fullName evidence="1">Uncharacterized protein</fullName>
    </submittedName>
</protein>
<dbReference type="EMBL" id="CAJOAX010007299">
    <property type="protein sequence ID" value="CAF4005813.1"/>
    <property type="molecule type" value="Genomic_DNA"/>
</dbReference>
<evidence type="ECO:0000313" key="1">
    <source>
        <dbReference type="EMBL" id="CAF4005813.1"/>
    </source>
</evidence>
<proteinExistence type="predicted"/>
<comment type="caution">
    <text evidence="1">The sequence shown here is derived from an EMBL/GenBank/DDBJ whole genome shotgun (WGS) entry which is preliminary data.</text>
</comment>
<evidence type="ECO:0000313" key="2">
    <source>
        <dbReference type="Proteomes" id="UP000663823"/>
    </source>
</evidence>
<dbReference type="AlphaFoldDB" id="A0A819P187"/>